<evidence type="ECO:0000313" key="2">
    <source>
        <dbReference type="Proteomes" id="UP000266673"/>
    </source>
</evidence>
<evidence type="ECO:0000313" key="1">
    <source>
        <dbReference type="EMBL" id="RIB00068.1"/>
    </source>
</evidence>
<dbReference type="AlphaFoldDB" id="A0A397TUM2"/>
<organism evidence="1 2">
    <name type="scientific">Gigaspora rosea</name>
    <dbReference type="NCBI Taxonomy" id="44941"/>
    <lineage>
        <taxon>Eukaryota</taxon>
        <taxon>Fungi</taxon>
        <taxon>Fungi incertae sedis</taxon>
        <taxon>Mucoromycota</taxon>
        <taxon>Glomeromycotina</taxon>
        <taxon>Glomeromycetes</taxon>
        <taxon>Diversisporales</taxon>
        <taxon>Gigasporaceae</taxon>
        <taxon>Gigaspora</taxon>
    </lineage>
</organism>
<accession>A0A397TUM2</accession>
<dbReference type="OrthoDB" id="2425056at2759"/>
<keyword evidence="2" id="KW-1185">Reference proteome</keyword>
<proteinExistence type="predicted"/>
<dbReference type="Proteomes" id="UP000266673">
    <property type="component" value="Unassembled WGS sequence"/>
</dbReference>
<name>A0A397TUM2_9GLOM</name>
<gene>
    <name evidence="1" type="ORF">C2G38_2051910</name>
</gene>
<dbReference type="EMBL" id="QKWP01005422">
    <property type="protein sequence ID" value="RIB00068.1"/>
    <property type="molecule type" value="Genomic_DNA"/>
</dbReference>
<comment type="caution">
    <text evidence="1">The sequence shown here is derived from an EMBL/GenBank/DDBJ whole genome shotgun (WGS) entry which is preliminary data.</text>
</comment>
<sequence length="110" mass="12606">MDQNKVNKNNESIETVDLTIKDPLDCLSEADSLELPDLSEVIAIAVESEIGNPKEPESKTIFITLVCYDRFEKPHRKLDGALAIPYNFDNIKNFRNIEEEILSRSLPEKW</sequence>
<reference evidence="1 2" key="1">
    <citation type="submission" date="2018-06" db="EMBL/GenBank/DDBJ databases">
        <title>Comparative genomics reveals the genomic features of Rhizophagus irregularis, R. cerebriforme, R. diaphanum and Gigaspora rosea, and their symbiotic lifestyle signature.</title>
        <authorList>
            <person name="Morin E."/>
            <person name="San Clemente H."/>
            <person name="Chen E.C.H."/>
            <person name="De La Providencia I."/>
            <person name="Hainaut M."/>
            <person name="Kuo A."/>
            <person name="Kohler A."/>
            <person name="Murat C."/>
            <person name="Tang N."/>
            <person name="Roy S."/>
            <person name="Loubradou J."/>
            <person name="Henrissat B."/>
            <person name="Grigoriev I.V."/>
            <person name="Corradi N."/>
            <person name="Roux C."/>
            <person name="Martin F.M."/>
        </authorList>
    </citation>
    <scope>NUCLEOTIDE SEQUENCE [LARGE SCALE GENOMIC DNA]</scope>
    <source>
        <strain evidence="1 2">DAOM 194757</strain>
    </source>
</reference>
<protein>
    <submittedName>
        <fullName evidence="1">Uncharacterized protein</fullName>
    </submittedName>
</protein>